<dbReference type="InterPro" id="IPR029062">
    <property type="entry name" value="Class_I_gatase-like"/>
</dbReference>
<feature type="domain" description="ThuA-like" evidence="1">
    <location>
        <begin position="19"/>
        <end position="250"/>
    </location>
</feature>
<dbReference type="SUPFAM" id="SSF52317">
    <property type="entry name" value="Class I glutamine amidotransferase-like"/>
    <property type="match status" value="1"/>
</dbReference>
<reference evidence="3" key="1">
    <citation type="journal article" date="2019" name="Int. J. Syst. Evol. Microbiol.">
        <title>The Global Catalogue of Microorganisms (GCM) 10K type strain sequencing project: providing services to taxonomists for standard genome sequencing and annotation.</title>
        <authorList>
            <consortium name="The Broad Institute Genomics Platform"/>
            <consortium name="The Broad Institute Genome Sequencing Center for Infectious Disease"/>
            <person name="Wu L."/>
            <person name="Ma J."/>
        </authorList>
    </citation>
    <scope>NUCLEOTIDE SEQUENCE [LARGE SCALE GENOMIC DNA]</scope>
    <source>
        <strain evidence="3">CGMCC 1.6375</strain>
    </source>
</reference>
<name>A0ABQ2HUD5_9BACT</name>
<evidence type="ECO:0000313" key="3">
    <source>
        <dbReference type="Proteomes" id="UP000632339"/>
    </source>
</evidence>
<sequence>MRKIFFVLLVVNMFYARVYSQEVLIVADEIPAMQVLANALKKNENLDAKIVTQSQMPASLTDFRAVVVYIHQDLDPDPEKAFIEYTRNGGRLICLHHSISSKKRKNASWFTFLDLDLPPGDVEAGGYKFVGNIDLGVLNLAPRHFIMTNKMHYDTSFAFTRENKNKQVNRKGFMLKNTEAFLNHNLHVNPSRKILMGMKMRDKAGKEWMQSRSAWYMPSGKGWVFYSQPGHAVSDFENANYARIVTNMIVFTTPASAKDKL</sequence>
<keyword evidence="3" id="KW-1185">Reference proteome</keyword>
<dbReference type="InterPro" id="IPR029010">
    <property type="entry name" value="ThuA-like"/>
</dbReference>
<dbReference type="Gene3D" id="3.40.50.880">
    <property type="match status" value="1"/>
</dbReference>
<protein>
    <recommendedName>
        <fullName evidence="1">ThuA-like domain-containing protein</fullName>
    </recommendedName>
</protein>
<evidence type="ECO:0000259" key="1">
    <source>
        <dbReference type="Pfam" id="PF06283"/>
    </source>
</evidence>
<organism evidence="2 3">
    <name type="scientific">Dyadobacter beijingensis</name>
    <dbReference type="NCBI Taxonomy" id="365489"/>
    <lineage>
        <taxon>Bacteria</taxon>
        <taxon>Pseudomonadati</taxon>
        <taxon>Bacteroidota</taxon>
        <taxon>Cytophagia</taxon>
        <taxon>Cytophagales</taxon>
        <taxon>Spirosomataceae</taxon>
        <taxon>Dyadobacter</taxon>
    </lineage>
</organism>
<accession>A0ABQ2HUD5</accession>
<dbReference type="EMBL" id="BMLI01000001">
    <property type="protein sequence ID" value="GGM90292.1"/>
    <property type="molecule type" value="Genomic_DNA"/>
</dbReference>
<comment type="caution">
    <text evidence="2">The sequence shown here is derived from an EMBL/GenBank/DDBJ whole genome shotgun (WGS) entry which is preliminary data.</text>
</comment>
<proteinExistence type="predicted"/>
<dbReference type="RefSeq" id="WP_019943651.1">
    <property type="nucleotide sequence ID" value="NZ_BMLI01000001.1"/>
</dbReference>
<dbReference type="Pfam" id="PF06283">
    <property type="entry name" value="ThuA"/>
    <property type="match status" value="1"/>
</dbReference>
<gene>
    <name evidence="2" type="ORF">GCM10010967_24030</name>
</gene>
<evidence type="ECO:0000313" key="2">
    <source>
        <dbReference type="EMBL" id="GGM90292.1"/>
    </source>
</evidence>
<dbReference type="Proteomes" id="UP000632339">
    <property type="component" value="Unassembled WGS sequence"/>
</dbReference>